<gene>
    <name evidence="1" type="ORF">KSX_34250</name>
</gene>
<name>A0A8J3I2Y5_9CHLR</name>
<protein>
    <recommendedName>
        <fullName evidence="3">2'-5' RNA ligase family protein</fullName>
    </recommendedName>
</protein>
<dbReference type="EMBL" id="BNJF01000001">
    <property type="protein sequence ID" value="GHO45262.1"/>
    <property type="molecule type" value="Genomic_DNA"/>
</dbReference>
<dbReference type="Proteomes" id="UP000612362">
    <property type="component" value="Unassembled WGS sequence"/>
</dbReference>
<dbReference type="PANTHER" id="PTHR40037">
    <property type="entry name" value="PHOSPHOESTERASE YJCG-RELATED"/>
    <property type="match status" value="1"/>
</dbReference>
<dbReference type="RefSeq" id="WP_220194609.1">
    <property type="nucleotide sequence ID" value="NZ_BNJF01000001.1"/>
</dbReference>
<dbReference type="PANTHER" id="PTHR40037:SF1">
    <property type="entry name" value="PHOSPHOESTERASE SAOUHSC_00951-RELATED"/>
    <property type="match status" value="1"/>
</dbReference>
<keyword evidence="2" id="KW-1185">Reference proteome</keyword>
<reference evidence="1" key="1">
    <citation type="submission" date="2020-10" db="EMBL/GenBank/DDBJ databases">
        <title>Taxonomic study of unclassified bacteria belonging to the class Ktedonobacteria.</title>
        <authorList>
            <person name="Yabe S."/>
            <person name="Wang C.M."/>
            <person name="Zheng Y."/>
            <person name="Sakai Y."/>
            <person name="Cavaletti L."/>
            <person name="Monciardini P."/>
            <person name="Donadio S."/>
        </authorList>
    </citation>
    <scope>NUCLEOTIDE SEQUENCE</scope>
    <source>
        <strain evidence="1">SOSP1-1</strain>
    </source>
</reference>
<organism evidence="1 2">
    <name type="scientific">Ktedonospora formicarum</name>
    <dbReference type="NCBI Taxonomy" id="2778364"/>
    <lineage>
        <taxon>Bacteria</taxon>
        <taxon>Bacillati</taxon>
        <taxon>Chloroflexota</taxon>
        <taxon>Ktedonobacteria</taxon>
        <taxon>Ktedonobacterales</taxon>
        <taxon>Ktedonobacteraceae</taxon>
        <taxon>Ktedonospora</taxon>
    </lineage>
</organism>
<proteinExistence type="predicted"/>
<dbReference type="AlphaFoldDB" id="A0A8J3I2Y5"/>
<dbReference type="SUPFAM" id="SSF55144">
    <property type="entry name" value="LigT-like"/>
    <property type="match status" value="1"/>
</dbReference>
<dbReference type="InterPro" id="IPR050580">
    <property type="entry name" value="2H_phosphoesterase_YjcG-like"/>
</dbReference>
<accession>A0A8J3I2Y5</accession>
<sequence>MQGIVSLLDATYYRVIEELWAELRDEFGLRGVYITPYPHFSYHIAQDYHVPALRTFLCDFATQQTSFHIRTSGLALFTGEQPVLYIPIVRNHRLNAFHRALWSELRYYKLSSGHSELYHPDQWMPHITLGFADINKCNLARVMPYLCTRDFTWDLHVDNLALIYDNGDGQALAHQSCLKGCVDV</sequence>
<evidence type="ECO:0000313" key="2">
    <source>
        <dbReference type="Proteomes" id="UP000612362"/>
    </source>
</evidence>
<evidence type="ECO:0008006" key="3">
    <source>
        <dbReference type="Google" id="ProtNLM"/>
    </source>
</evidence>
<comment type="caution">
    <text evidence="1">The sequence shown here is derived from an EMBL/GenBank/DDBJ whole genome shotgun (WGS) entry which is preliminary data.</text>
</comment>
<dbReference type="InterPro" id="IPR009097">
    <property type="entry name" value="Cyclic_Pdiesterase"/>
</dbReference>
<dbReference type="Gene3D" id="3.90.1140.10">
    <property type="entry name" value="Cyclic phosphodiesterase"/>
    <property type="match status" value="1"/>
</dbReference>
<evidence type="ECO:0000313" key="1">
    <source>
        <dbReference type="EMBL" id="GHO45262.1"/>
    </source>
</evidence>
<dbReference type="Pfam" id="PF13563">
    <property type="entry name" value="2_5_RNA_ligase2"/>
    <property type="match status" value="1"/>
</dbReference>